<accession>A0A1F5EA24</accession>
<dbReference type="AlphaFoldDB" id="A0A1F5EA24"/>
<evidence type="ECO:0008006" key="3">
    <source>
        <dbReference type="Google" id="ProtNLM"/>
    </source>
</evidence>
<dbReference type="PANTHER" id="PTHR32332:SF33">
    <property type="entry name" value="NITRONATE MONOOXYGENASE DOMAIN-CONTAINING PROTEIN"/>
    <property type="match status" value="1"/>
</dbReference>
<dbReference type="Proteomes" id="UP000177481">
    <property type="component" value="Unassembled WGS sequence"/>
</dbReference>
<dbReference type="SUPFAM" id="SSF51412">
    <property type="entry name" value="Inosine monophosphate dehydrogenase (IMPDH)"/>
    <property type="match status" value="1"/>
</dbReference>
<sequence length="460" mass="49229">MGFNISIWPLARIVSMLGQLGTVSGVGADILLARLLQEGDLGGHLRRALATFPFQNMAKGVLDEYFVEGGIPAGAKYKGKPVFTVKPPARLIALTICANYAFVYLAKEGHSNPVSINYMAKISMSLMCGILGAMMAGVDFVTVGAGIPRQIPDVIDAIAEGRVVHYDVDYAGIDGKTKKYAMSFDPKKFFGSELPPMKKPGFIPIVASTALAILFATKIEGDIAALVVEGPTAGGHNAPPRTPAINADGEQILVYGEKDVVDYAKLVALGVRFYIGGSCASPERLRWALSVGAMGIQVGSMFAFSDDSGMDPEIRREVRRQGYNGTLKVRTDMDISPTGYPFQVVELEGTIADPEVFRKRDRVCNQCALVSLYEKPDGSIGYRCAAEPEKKYTAKGGKLEDTVGRGCLCNGLMVTARLGNKGEPAVVTAGNLDFLPFLMDGPNDSYGAKQAIEYLLGNTV</sequence>
<evidence type="ECO:0000313" key="1">
    <source>
        <dbReference type="EMBL" id="OGD64269.1"/>
    </source>
</evidence>
<comment type="caution">
    <text evidence="1">The sequence shown here is derived from an EMBL/GenBank/DDBJ whole genome shotgun (WGS) entry which is preliminary data.</text>
</comment>
<dbReference type="Gene3D" id="3.20.20.70">
    <property type="entry name" value="Aldolase class I"/>
    <property type="match status" value="1"/>
</dbReference>
<reference evidence="1 2" key="1">
    <citation type="journal article" date="2016" name="Nat. Commun.">
        <title>Thousands of microbial genomes shed light on interconnected biogeochemical processes in an aquifer system.</title>
        <authorList>
            <person name="Anantharaman K."/>
            <person name="Brown C.T."/>
            <person name="Hug L.A."/>
            <person name="Sharon I."/>
            <person name="Castelle C.J."/>
            <person name="Probst A.J."/>
            <person name="Thomas B.C."/>
            <person name="Singh A."/>
            <person name="Wilkins M.J."/>
            <person name="Karaoz U."/>
            <person name="Brodie E.L."/>
            <person name="Williams K.H."/>
            <person name="Hubbard S.S."/>
            <person name="Banfield J.F."/>
        </authorList>
    </citation>
    <scope>NUCLEOTIDE SEQUENCE [LARGE SCALE GENOMIC DNA]</scope>
</reference>
<dbReference type="PANTHER" id="PTHR32332">
    <property type="entry name" value="2-NITROPROPANE DIOXYGENASE"/>
    <property type="match status" value="1"/>
</dbReference>
<name>A0A1F5EA24_9BACT</name>
<proteinExistence type="predicted"/>
<dbReference type="STRING" id="1797471.A3A71_03785"/>
<protein>
    <recommendedName>
        <fullName evidence="3">2-nitropropane dioxygenase</fullName>
    </recommendedName>
</protein>
<dbReference type="InterPro" id="IPR013785">
    <property type="entry name" value="Aldolase_TIM"/>
</dbReference>
<gene>
    <name evidence="1" type="ORF">A3A71_03785</name>
</gene>
<dbReference type="EMBL" id="MEZX01000003">
    <property type="protein sequence ID" value="OGD64269.1"/>
    <property type="molecule type" value="Genomic_DNA"/>
</dbReference>
<evidence type="ECO:0000313" key="2">
    <source>
        <dbReference type="Proteomes" id="UP000177481"/>
    </source>
</evidence>
<organism evidence="1 2">
    <name type="scientific">Candidatus Berkelbacteria bacterium RIFCSPLOWO2_01_FULL_50_28</name>
    <dbReference type="NCBI Taxonomy" id="1797471"/>
    <lineage>
        <taxon>Bacteria</taxon>
        <taxon>Candidatus Berkelbacteria</taxon>
    </lineage>
</organism>